<dbReference type="AlphaFoldDB" id="M1E0J4"/>
<dbReference type="InParanoid" id="M1E0J4"/>
<proteinExistence type="predicted"/>
<evidence type="ECO:0000313" key="1">
    <source>
        <dbReference type="EnsemblPlants" id="PGSC0003DMT400097398"/>
    </source>
</evidence>
<keyword evidence="2" id="KW-1185">Reference proteome</keyword>
<dbReference type="PaxDb" id="4113-PGSC0003DMT400097398"/>
<dbReference type="EnsemblPlants" id="PGSC0003DMT400097398">
    <property type="protein sequence ID" value="PGSC0003DMT400097398"/>
    <property type="gene ID" value="PGSC0003DMG400046969"/>
</dbReference>
<sequence>MITKHPVVIEFFPGLQFRSKLLGSAVPGRGLIIGFDIYTQLNDRLVIRTKGITFRQQFNPYTSMSKLFQISGDKERIGNLANTVFMFKKPRINTDEIAEYPPEVFTQFGDPLIHQL</sequence>
<dbReference type="HOGENOM" id="CLU_151573_0_0_1"/>
<reference evidence="1" key="2">
    <citation type="submission" date="2015-06" db="UniProtKB">
        <authorList>
            <consortium name="EnsemblPlants"/>
        </authorList>
    </citation>
    <scope>IDENTIFICATION</scope>
    <source>
        <strain evidence="1">DM1-3 516 R44</strain>
    </source>
</reference>
<dbReference type="Gramene" id="PGSC0003DMT400097398">
    <property type="protein sequence ID" value="PGSC0003DMT400097398"/>
    <property type="gene ID" value="PGSC0003DMG400046969"/>
</dbReference>
<evidence type="ECO:0000313" key="2">
    <source>
        <dbReference type="Proteomes" id="UP000011115"/>
    </source>
</evidence>
<reference evidence="2" key="1">
    <citation type="journal article" date="2011" name="Nature">
        <title>Genome sequence and analysis of the tuber crop potato.</title>
        <authorList>
            <consortium name="The Potato Genome Sequencing Consortium"/>
        </authorList>
    </citation>
    <scope>NUCLEOTIDE SEQUENCE [LARGE SCALE GENOMIC DNA]</scope>
    <source>
        <strain evidence="2">cv. DM1-3 516 R44</strain>
    </source>
</reference>
<accession>M1E0J4</accession>
<name>M1E0J4_SOLTU</name>
<organism evidence="1 2">
    <name type="scientific">Solanum tuberosum</name>
    <name type="common">Potato</name>
    <dbReference type="NCBI Taxonomy" id="4113"/>
    <lineage>
        <taxon>Eukaryota</taxon>
        <taxon>Viridiplantae</taxon>
        <taxon>Streptophyta</taxon>
        <taxon>Embryophyta</taxon>
        <taxon>Tracheophyta</taxon>
        <taxon>Spermatophyta</taxon>
        <taxon>Magnoliopsida</taxon>
        <taxon>eudicotyledons</taxon>
        <taxon>Gunneridae</taxon>
        <taxon>Pentapetalae</taxon>
        <taxon>asterids</taxon>
        <taxon>lamiids</taxon>
        <taxon>Solanales</taxon>
        <taxon>Solanaceae</taxon>
        <taxon>Solanoideae</taxon>
        <taxon>Solaneae</taxon>
        <taxon>Solanum</taxon>
    </lineage>
</organism>
<protein>
    <submittedName>
        <fullName evidence="1">Reverse transcriptase</fullName>
    </submittedName>
</protein>
<dbReference type="Proteomes" id="UP000011115">
    <property type="component" value="Unassembled WGS sequence"/>
</dbReference>